<reference evidence="6" key="2">
    <citation type="submission" date="2014-09" db="EMBL/GenBank/DDBJ databases">
        <authorList>
            <person name="Bishop-Lilly K.A."/>
            <person name="Broomall S.M."/>
            <person name="Chain P.S."/>
            <person name="Chertkov O."/>
            <person name="Coyne S.R."/>
            <person name="Daligault H.E."/>
            <person name="Davenport K.W."/>
            <person name="Erkkila T."/>
            <person name="Frey K.G."/>
            <person name="Gibbons H.S."/>
            <person name="Gu W."/>
            <person name="Jaissle J."/>
            <person name="Johnson S.L."/>
            <person name="Koroleva G.I."/>
            <person name="Ladner J.T."/>
            <person name="Lo C.-C."/>
            <person name="Minogue T.D."/>
            <person name="Munk C."/>
            <person name="Palacios G.F."/>
            <person name="Redden C.L."/>
            <person name="Rosenzweig C.N."/>
            <person name="Scholz M.B."/>
            <person name="Teshima H."/>
            <person name="Xu Y."/>
        </authorList>
    </citation>
    <scope>NUCLEOTIDE SEQUENCE</scope>
    <source>
        <strain evidence="6">Mb9</strain>
    </source>
</reference>
<feature type="active site" description="Schiff-base intermediate with substrate" evidence="4">
    <location>
        <position position="148"/>
    </location>
</feature>
<accession>A0A089ZBM2</accession>
<dbReference type="InterPro" id="IPR013785">
    <property type="entry name" value="Aldolase_TIM"/>
</dbReference>
<evidence type="ECO:0000256" key="1">
    <source>
        <dbReference type="ARBA" id="ARBA00001864"/>
    </source>
</evidence>
<feature type="binding site" evidence="4">
    <location>
        <position position="67"/>
    </location>
    <ligand>
        <name>3-dehydroquinate</name>
        <dbReference type="ChEBI" id="CHEBI:32364"/>
    </ligand>
</feature>
<evidence type="ECO:0000313" key="7">
    <source>
        <dbReference type="Proteomes" id="UP000029661"/>
    </source>
</evidence>
<dbReference type="Gene3D" id="3.20.20.70">
    <property type="entry name" value="Aldolase class I"/>
    <property type="match status" value="1"/>
</dbReference>
<organism evidence="5 7">
    <name type="scientific">Methanobacterium formicicum</name>
    <dbReference type="NCBI Taxonomy" id="2162"/>
    <lineage>
        <taxon>Archaea</taxon>
        <taxon>Methanobacteriati</taxon>
        <taxon>Methanobacteriota</taxon>
        <taxon>Methanomada group</taxon>
        <taxon>Methanobacteria</taxon>
        <taxon>Methanobacteriales</taxon>
        <taxon>Methanobacteriaceae</taxon>
        <taxon>Methanobacterium</taxon>
    </lineage>
</organism>
<name>A0A089ZBM2_METFO</name>
<dbReference type="Pfam" id="PF01487">
    <property type="entry name" value="DHquinase_I"/>
    <property type="match status" value="1"/>
</dbReference>
<dbReference type="PANTHER" id="PTHR43699">
    <property type="entry name" value="3-DEHYDROQUINATE DEHYDRATASE"/>
    <property type="match status" value="1"/>
</dbReference>
<keyword evidence="8" id="KW-1185">Reference proteome</keyword>
<dbReference type="STRING" id="2162.BRM9_0579"/>
<keyword evidence="2 4" id="KW-0456">Lyase</keyword>
<dbReference type="PANTHER" id="PTHR43699:SF1">
    <property type="entry name" value="3-DEHYDROQUINATE DEHYDRATASE"/>
    <property type="match status" value="1"/>
</dbReference>
<dbReference type="GO" id="GO:0009423">
    <property type="term" value="P:chorismate biosynthetic process"/>
    <property type="evidence" value="ECO:0007669"/>
    <property type="project" value="UniProtKB-UniRule"/>
</dbReference>
<dbReference type="EC" id="4.2.1.10" evidence="4"/>
<dbReference type="Proteomes" id="UP000029661">
    <property type="component" value="Chromosome"/>
</dbReference>
<sequence length="226" mass="25198">MIMTPKPLICVPILKKDREDVLKVATEAIKLGADLVELRIDALLDNDPQSVTHLMEEINHPIIATNRMREEGGYFMGSESERTGILVEAADYADYVDIELRTNEKLRSEVIRATKSAIISFHDFERTPPRNELLEIVRRERDLGAMAKFSVMPQNRQDTLNVLEVVNQNDNTIGIAMGELGRYTRVVAPLLGSPLTYASLDGGSAPGQLDLNDTKEIIDTLMAGDY</sequence>
<dbReference type="Proteomes" id="UP000062768">
    <property type="component" value="Chromosome I"/>
</dbReference>
<dbReference type="GO" id="GO:0008652">
    <property type="term" value="P:amino acid biosynthetic process"/>
    <property type="evidence" value="ECO:0007669"/>
    <property type="project" value="UniProtKB-KW"/>
</dbReference>
<dbReference type="AlphaFoldDB" id="A0A089ZBM2"/>
<keyword evidence="3 4" id="KW-0704">Schiff base</keyword>
<evidence type="ECO:0000256" key="2">
    <source>
        <dbReference type="ARBA" id="ARBA00023239"/>
    </source>
</evidence>
<gene>
    <name evidence="4 5" type="primary">aroD</name>
    <name evidence="5" type="ORF">BRM9_0579</name>
    <name evidence="6" type="ORF">MB9_1618</name>
</gene>
<evidence type="ECO:0000313" key="8">
    <source>
        <dbReference type="Proteomes" id="UP000062768"/>
    </source>
</evidence>
<evidence type="ECO:0000313" key="6">
    <source>
        <dbReference type="EMBL" id="CEL25253.1"/>
    </source>
</evidence>
<proteinExistence type="inferred from homology"/>
<dbReference type="SUPFAM" id="SSF51569">
    <property type="entry name" value="Aldolase"/>
    <property type="match status" value="1"/>
</dbReference>
<feature type="active site" description="Proton donor/acceptor" evidence="4">
    <location>
        <position position="122"/>
    </location>
</feature>
<dbReference type="EMBL" id="LN734822">
    <property type="protein sequence ID" value="CEL25253.1"/>
    <property type="molecule type" value="Genomic_DNA"/>
</dbReference>
<feature type="binding site" evidence="4">
    <location>
        <begin position="37"/>
        <end position="39"/>
    </location>
    <ligand>
        <name>3-dehydroquinate</name>
        <dbReference type="ChEBI" id="CHEBI:32364"/>
    </ligand>
</feature>
<comment type="similarity">
    <text evidence="4">Belongs to the type-I 3-dehydroquinase family.</text>
</comment>
<dbReference type="CDD" id="cd00502">
    <property type="entry name" value="DHQase_I"/>
    <property type="match status" value="1"/>
</dbReference>
<dbReference type="UniPathway" id="UPA00053">
    <property type="reaction ID" value="UER00086"/>
</dbReference>
<evidence type="ECO:0000256" key="3">
    <source>
        <dbReference type="ARBA" id="ARBA00023270"/>
    </source>
</evidence>
<comment type="function">
    <text evidence="4">Involved in the third step of the chorismate pathway, which leads to the biosynthesis of aromatic amino acids. Catalyzes the cis-dehydration of 3-dehydroquinate (DHQ) and introduces the first double bond of the aromatic ring to yield 3-dehydroshikimate.</text>
</comment>
<dbReference type="GO" id="GO:0009073">
    <property type="term" value="P:aromatic amino acid family biosynthetic process"/>
    <property type="evidence" value="ECO:0007669"/>
    <property type="project" value="UniProtKB-KW"/>
</dbReference>
<feature type="binding site" evidence="4">
    <location>
        <position position="204"/>
    </location>
    <ligand>
        <name>3-dehydroquinate</name>
        <dbReference type="ChEBI" id="CHEBI:32364"/>
    </ligand>
</feature>
<evidence type="ECO:0000256" key="4">
    <source>
        <dbReference type="HAMAP-Rule" id="MF_00214"/>
    </source>
</evidence>
<comment type="subunit">
    <text evidence="4">Homodimer.</text>
</comment>
<dbReference type="GO" id="GO:0046279">
    <property type="term" value="P:3,4-dihydroxybenzoate biosynthetic process"/>
    <property type="evidence" value="ECO:0007669"/>
    <property type="project" value="UniProtKB-ARBA"/>
</dbReference>
<reference evidence="5" key="1">
    <citation type="submission" date="2013-12" db="EMBL/GenBank/DDBJ databases">
        <title>The complete genome sequence of Methanobacterium sp. BRM9.</title>
        <authorList>
            <consortium name="Pastoral Greenhouse Gas Research Consortium"/>
            <person name="Kelly W.J."/>
            <person name="Leahy S.C."/>
            <person name="Perry R."/>
            <person name="Li D."/>
            <person name="Altermann E."/>
            <person name="Lambie S.C."/>
            <person name="Attwood G.T."/>
        </authorList>
    </citation>
    <scope>NUCLEOTIDE SEQUENCE [LARGE SCALE GENOMIC DNA]</scope>
    <source>
        <strain evidence="5">BRM9</strain>
    </source>
</reference>
<dbReference type="HAMAP" id="MF_00214">
    <property type="entry name" value="AroD"/>
    <property type="match status" value="1"/>
</dbReference>
<comment type="caution">
    <text evidence="4">Lacks conserved residue(s) required for the propagation of feature annotation.</text>
</comment>
<comment type="catalytic activity">
    <reaction evidence="1 4">
        <text>3-dehydroquinate = 3-dehydroshikimate + H2O</text>
        <dbReference type="Rhea" id="RHEA:21096"/>
        <dbReference type="ChEBI" id="CHEBI:15377"/>
        <dbReference type="ChEBI" id="CHEBI:16630"/>
        <dbReference type="ChEBI" id="CHEBI:32364"/>
        <dbReference type="EC" id="4.2.1.10"/>
    </reaction>
</comment>
<protein>
    <recommendedName>
        <fullName evidence="4">3-dehydroquinate dehydratase</fullName>
        <shortName evidence="4">3-dehydroquinase</shortName>
        <ecNumber evidence="4">4.2.1.10</ecNumber>
    </recommendedName>
    <alternativeName>
        <fullName evidence="4">Type I DHQase</fullName>
    </alternativeName>
    <alternativeName>
        <fullName evidence="4">Type I dehydroquinase</fullName>
        <shortName evidence="4">DHQ1</shortName>
    </alternativeName>
</protein>
<dbReference type="KEGG" id="mfc:BRM9_0579"/>
<dbReference type="GO" id="GO:0003855">
    <property type="term" value="F:3-dehydroquinate dehydratase activity"/>
    <property type="evidence" value="ECO:0007669"/>
    <property type="project" value="UniProtKB-UniRule"/>
</dbReference>
<dbReference type="InterPro" id="IPR050146">
    <property type="entry name" value="Type-I_3-dehydroquinase"/>
</dbReference>
<dbReference type="PATRIC" id="fig|2162.10.peg.1686"/>
<dbReference type="EMBL" id="CP006933">
    <property type="protein sequence ID" value="AIS31402.1"/>
    <property type="molecule type" value="Genomic_DNA"/>
</dbReference>
<keyword evidence="4" id="KW-0057">Aromatic amino acid biosynthesis</keyword>
<dbReference type="NCBIfam" id="TIGR01093">
    <property type="entry name" value="aroD"/>
    <property type="match status" value="1"/>
</dbReference>
<keyword evidence="4" id="KW-0028">Amino-acid biosynthesis</keyword>
<dbReference type="InterPro" id="IPR001381">
    <property type="entry name" value="DHquinase_I"/>
</dbReference>
<feature type="binding site" evidence="4">
    <location>
        <position position="208"/>
    </location>
    <ligand>
        <name>3-dehydroquinate</name>
        <dbReference type="ChEBI" id="CHEBI:32364"/>
    </ligand>
</feature>
<comment type="pathway">
    <text evidence="4">Metabolic intermediate biosynthesis; chorismate biosynthesis; chorismate from D-erythrose 4-phosphate and phosphoenolpyruvate: step 3/7.</text>
</comment>
<evidence type="ECO:0000313" key="5">
    <source>
        <dbReference type="EMBL" id="AIS31402.1"/>
    </source>
</evidence>
<feature type="binding site" evidence="4">
    <location>
        <position position="185"/>
    </location>
    <ligand>
        <name>3-dehydroquinate</name>
        <dbReference type="ChEBI" id="CHEBI:32364"/>
    </ligand>
</feature>